<evidence type="ECO:0000256" key="20">
    <source>
        <dbReference type="SAM" id="Phobius"/>
    </source>
</evidence>
<feature type="signal peptide" evidence="21">
    <location>
        <begin position="1"/>
        <end position="31"/>
    </location>
</feature>
<dbReference type="PROSITE" id="PS50011">
    <property type="entry name" value="PROTEIN_KINASE_DOM"/>
    <property type="match status" value="1"/>
</dbReference>
<dbReference type="InterPro" id="IPR008266">
    <property type="entry name" value="Tyr_kinase_AS"/>
</dbReference>
<dbReference type="FunFam" id="3.30.200.20:FF:000309">
    <property type="entry name" value="Leucine-rich repeat receptor protein kinase MSP1"/>
    <property type="match status" value="1"/>
</dbReference>
<name>A0AAV0FC65_9ASTE</name>
<dbReference type="Pfam" id="PF00069">
    <property type="entry name" value="Pkinase"/>
    <property type="match status" value="1"/>
</dbReference>
<feature type="binding site" evidence="19">
    <location>
        <position position="939"/>
    </location>
    <ligand>
        <name>ATP</name>
        <dbReference type="ChEBI" id="CHEBI:30616"/>
    </ligand>
</feature>
<keyword evidence="12 19" id="KW-0067">ATP-binding</keyword>
<dbReference type="GO" id="GO:0009653">
    <property type="term" value="P:anatomical structure morphogenesis"/>
    <property type="evidence" value="ECO:0007669"/>
    <property type="project" value="UniProtKB-ARBA"/>
</dbReference>
<dbReference type="PANTHER" id="PTHR45974">
    <property type="entry name" value="RECEPTOR-LIKE PROTEIN 55"/>
    <property type="match status" value="1"/>
</dbReference>
<dbReference type="EMBL" id="CAMAPF010000973">
    <property type="protein sequence ID" value="CAH9132842.1"/>
    <property type="molecule type" value="Genomic_DNA"/>
</dbReference>
<organism evidence="23 24">
    <name type="scientific">Cuscuta epithymum</name>
    <dbReference type="NCBI Taxonomy" id="186058"/>
    <lineage>
        <taxon>Eukaryota</taxon>
        <taxon>Viridiplantae</taxon>
        <taxon>Streptophyta</taxon>
        <taxon>Embryophyta</taxon>
        <taxon>Tracheophyta</taxon>
        <taxon>Spermatophyta</taxon>
        <taxon>Magnoliopsida</taxon>
        <taxon>eudicotyledons</taxon>
        <taxon>Gunneridae</taxon>
        <taxon>Pentapetalae</taxon>
        <taxon>asterids</taxon>
        <taxon>lamiids</taxon>
        <taxon>Solanales</taxon>
        <taxon>Convolvulaceae</taxon>
        <taxon>Cuscuteae</taxon>
        <taxon>Cuscuta</taxon>
        <taxon>Cuscuta subgen. Cuscuta</taxon>
    </lineage>
</organism>
<keyword evidence="11" id="KW-0418">Kinase</keyword>
<dbReference type="Gene3D" id="1.10.510.10">
    <property type="entry name" value="Transferase(Phosphotransferase) domain 1"/>
    <property type="match status" value="1"/>
</dbReference>
<reference evidence="23" key="1">
    <citation type="submission" date="2022-07" db="EMBL/GenBank/DDBJ databases">
        <authorList>
            <person name="Macas J."/>
            <person name="Novak P."/>
            <person name="Neumann P."/>
        </authorList>
    </citation>
    <scope>NUCLEOTIDE SEQUENCE</scope>
</reference>
<evidence type="ECO:0000256" key="9">
    <source>
        <dbReference type="ARBA" id="ARBA00022737"/>
    </source>
</evidence>
<dbReference type="Pfam" id="PF00560">
    <property type="entry name" value="LRR_1"/>
    <property type="match status" value="15"/>
</dbReference>
<keyword evidence="3" id="KW-0723">Serine/threonine-protein kinase</keyword>
<dbReference type="GO" id="GO:0004674">
    <property type="term" value="F:protein serine/threonine kinase activity"/>
    <property type="evidence" value="ECO:0007669"/>
    <property type="project" value="UniProtKB-KW"/>
</dbReference>
<comment type="subcellular location">
    <subcellularLocation>
        <location evidence="1">Membrane</location>
        <topology evidence="1">Single-pass type I membrane protein</topology>
    </subcellularLocation>
</comment>
<feature type="transmembrane region" description="Helical" evidence="20">
    <location>
        <begin position="840"/>
        <end position="863"/>
    </location>
</feature>
<dbReference type="FunFam" id="3.80.10.10:FF:000400">
    <property type="entry name" value="Nuclear pore complex protein NUP107"/>
    <property type="match status" value="1"/>
</dbReference>
<keyword evidence="16" id="KW-0325">Glycoprotein</keyword>
<dbReference type="SUPFAM" id="SSF56112">
    <property type="entry name" value="Protein kinase-like (PK-like)"/>
    <property type="match status" value="1"/>
</dbReference>
<dbReference type="SUPFAM" id="SSF52047">
    <property type="entry name" value="RNI-like"/>
    <property type="match status" value="2"/>
</dbReference>
<dbReference type="InterPro" id="IPR032675">
    <property type="entry name" value="LRR_dom_sf"/>
</dbReference>
<dbReference type="GO" id="GO:0099402">
    <property type="term" value="P:plant organ development"/>
    <property type="evidence" value="ECO:0007669"/>
    <property type="project" value="UniProtKB-ARBA"/>
</dbReference>
<dbReference type="PANTHER" id="PTHR45974:SF115">
    <property type="entry name" value="PROTEIN KINASE DOMAIN-CONTAINING PROTEIN"/>
    <property type="match status" value="1"/>
</dbReference>
<dbReference type="GO" id="GO:0016020">
    <property type="term" value="C:membrane"/>
    <property type="evidence" value="ECO:0007669"/>
    <property type="project" value="UniProtKB-SubCell"/>
</dbReference>
<evidence type="ECO:0000256" key="14">
    <source>
        <dbReference type="ARBA" id="ARBA00023136"/>
    </source>
</evidence>
<evidence type="ECO:0000313" key="24">
    <source>
        <dbReference type="Proteomes" id="UP001152523"/>
    </source>
</evidence>
<dbReference type="SMART" id="SM00365">
    <property type="entry name" value="LRR_SD22"/>
    <property type="match status" value="7"/>
</dbReference>
<evidence type="ECO:0000256" key="11">
    <source>
        <dbReference type="ARBA" id="ARBA00022777"/>
    </source>
</evidence>
<dbReference type="SUPFAM" id="SSF52058">
    <property type="entry name" value="L domain-like"/>
    <property type="match status" value="1"/>
</dbReference>
<comment type="caution">
    <text evidence="23">The sequence shown here is derived from an EMBL/GenBank/DDBJ whole genome shotgun (WGS) entry which is preliminary data.</text>
</comment>
<evidence type="ECO:0000256" key="2">
    <source>
        <dbReference type="ARBA" id="ARBA00012513"/>
    </source>
</evidence>
<keyword evidence="8 21" id="KW-0732">Signal</keyword>
<dbReference type="PRINTS" id="PR00019">
    <property type="entry name" value="LEURICHRPT"/>
</dbReference>
<evidence type="ECO:0000256" key="6">
    <source>
        <dbReference type="ARBA" id="ARBA00022679"/>
    </source>
</evidence>
<dbReference type="PROSITE" id="PS00109">
    <property type="entry name" value="PROTEIN_KINASE_TYR"/>
    <property type="match status" value="1"/>
</dbReference>
<evidence type="ECO:0000256" key="7">
    <source>
        <dbReference type="ARBA" id="ARBA00022692"/>
    </source>
</evidence>
<dbReference type="PROSITE" id="PS00107">
    <property type="entry name" value="PROTEIN_KINASE_ATP"/>
    <property type="match status" value="1"/>
</dbReference>
<dbReference type="SMART" id="SM00369">
    <property type="entry name" value="LRR_TYP"/>
    <property type="match status" value="11"/>
</dbReference>
<dbReference type="Proteomes" id="UP001152523">
    <property type="component" value="Unassembled WGS sequence"/>
</dbReference>
<dbReference type="Pfam" id="PF08263">
    <property type="entry name" value="LRRNT_2"/>
    <property type="match status" value="1"/>
</dbReference>
<keyword evidence="10 19" id="KW-0547">Nucleotide-binding</keyword>
<evidence type="ECO:0000256" key="21">
    <source>
        <dbReference type="SAM" id="SignalP"/>
    </source>
</evidence>
<evidence type="ECO:0000256" key="19">
    <source>
        <dbReference type="PROSITE-ProRule" id="PRU10141"/>
    </source>
</evidence>
<dbReference type="InterPro" id="IPR013210">
    <property type="entry name" value="LRR_N_plant-typ"/>
</dbReference>
<evidence type="ECO:0000259" key="22">
    <source>
        <dbReference type="PROSITE" id="PS50011"/>
    </source>
</evidence>
<comment type="catalytic activity">
    <reaction evidence="17">
        <text>L-threonyl-[protein] + ATP = O-phospho-L-threonyl-[protein] + ADP + H(+)</text>
        <dbReference type="Rhea" id="RHEA:46608"/>
        <dbReference type="Rhea" id="RHEA-COMP:11060"/>
        <dbReference type="Rhea" id="RHEA-COMP:11605"/>
        <dbReference type="ChEBI" id="CHEBI:15378"/>
        <dbReference type="ChEBI" id="CHEBI:30013"/>
        <dbReference type="ChEBI" id="CHEBI:30616"/>
        <dbReference type="ChEBI" id="CHEBI:61977"/>
        <dbReference type="ChEBI" id="CHEBI:456216"/>
        <dbReference type="EC" id="2.7.11.1"/>
    </reaction>
</comment>
<dbReference type="CDD" id="cd14066">
    <property type="entry name" value="STKc_IRAK"/>
    <property type="match status" value="1"/>
</dbReference>
<dbReference type="FunFam" id="3.80.10.10:FF:000439">
    <property type="entry name" value="LRR receptor-like serine/threonine-protein kinase FLS2"/>
    <property type="match status" value="1"/>
</dbReference>
<evidence type="ECO:0000256" key="17">
    <source>
        <dbReference type="ARBA" id="ARBA00047899"/>
    </source>
</evidence>
<dbReference type="GO" id="GO:0005524">
    <property type="term" value="F:ATP binding"/>
    <property type="evidence" value="ECO:0007669"/>
    <property type="project" value="UniProtKB-UniRule"/>
</dbReference>
<keyword evidence="6" id="KW-0808">Transferase</keyword>
<feature type="domain" description="Protein kinase" evidence="22">
    <location>
        <begin position="910"/>
        <end position="1188"/>
    </location>
</feature>
<keyword evidence="9" id="KW-0677">Repeat</keyword>
<evidence type="ECO:0000256" key="18">
    <source>
        <dbReference type="ARBA" id="ARBA00048679"/>
    </source>
</evidence>
<keyword evidence="7 20" id="KW-0812">Transmembrane</keyword>
<dbReference type="FunFam" id="1.10.510.10:FF:000445">
    <property type="entry name" value="MDIS1-interacting receptor like kinase 2"/>
    <property type="match status" value="1"/>
</dbReference>
<evidence type="ECO:0000256" key="1">
    <source>
        <dbReference type="ARBA" id="ARBA00004479"/>
    </source>
</evidence>
<dbReference type="AlphaFoldDB" id="A0AAV0FC65"/>
<dbReference type="InterPro" id="IPR011009">
    <property type="entry name" value="Kinase-like_dom_sf"/>
</dbReference>
<keyword evidence="15" id="KW-0675">Receptor</keyword>
<proteinExistence type="predicted"/>
<evidence type="ECO:0000256" key="10">
    <source>
        <dbReference type="ARBA" id="ARBA00022741"/>
    </source>
</evidence>
<evidence type="ECO:0000313" key="23">
    <source>
        <dbReference type="EMBL" id="CAH9132842.1"/>
    </source>
</evidence>
<evidence type="ECO:0000256" key="15">
    <source>
        <dbReference type="ARBA" id="ARBA00023170"/>
    </source>
</evidence>
<keyword evidence="4" id="KW-0597">Phosphoprotein</keyword>
<evidence type="ECO:0000256" key="5">
    <source>
        <dbReference type="ARBA" id="ARBA00022614"/>
    </source>
</evidence>
<evidence type="ECO:0000256" key="4">
    <source>
        <dbReference type="ARBA" id="ARBA00022553"/>
    </source>
</evidence>
<keyword evidence="24" id="KW-1185">Reference proteome</keyword>
<sequence length="1206" mass="132258">MKQTGGYYVKLFFFFILVLLGSFSLETKASARTEAEALVKWKNTLSFSSSSVINSWSLTNLRNLCKWSGIACNGEGTVFEINLPRAGLSGNLDHLNFTLFATLTRFNISWNNFTGSIPSSIGDSSSSLVSLDLSNNMLSGTIPPQIGNLRELKYLTLFNNNIAGVVPYQIGNLQKVWFLDLGANFLEAADWSKVKSFPVLGHLSFYLNELRSGFPGFILGCRNLSFLDLSINHLNGTIPERLFTDLKRIEHLDLSNNKFSGVLSPNISKLSMMKNLSLYNNSFQGKIPSSIGQLKGLEYLDIRINRLESNIPSELGLCTNLTYLALAANSLSGFLPSSLSSLTKLTQLGISDNHLSGEISPHFIANWTALTSLQLQNNSFNGSIPSEIGLLKKLQYLLLYENQFSGTIPPQIGNLQGLVTLDLSQNNLSGPIPKTIGNLRNLTLLSIASNKFNGTLPSEIGSLTSITTLDLSDNQLSGELPEGISSLSNLVVLSLFTNGFTGSVPRDLGLNSPLLSNVSFANNSFTGELPPGLCSGFALQELTVNWNSFSGELPTCLKNCSALARIRLEGNEFSGDISKAFGVHPVLDFLSLDGNKFSGQMPSQWREYKKLTNLGMSGNRISGHIPPELGQLTQLGVLTLDANELTGEIPPELGNLQQLLTLNLSKNHLTGRIPKNVGNLTNLQKLDFSNNNLEGEVAEGIGNCESLLSLDLKNNNLSGDIPPQLGNIQRLSILLDLSNNSFSGSIPSNLGKLISLEKLNLSHNNLSGRIPSALSNMVSLQMMDFSYNALFGPIPSDGIFRGLKAEAFVGNPGLCGNVEQFFSPCNQESGRPSKNNKRKVLIAVLVPILGLVLLSIAAGYLFLLKRRKKEKREEEMRVRQKKCKDASAYLIWEREGKFTFGDIAEATDNFSDKHCIGRGGFGTVYKADLSKGRVVAVKKLNVTDSNDTPSTNRHSFENEIRTLTEVRHRNIIKLFGFCSKNGCMYLVYEYIEMGSLGKVLKDDRMAQKLTWGVRARIVQGIAHALSYLHHDCSPPIVHRDVSANNILLESSFEPRLSDFGTAKLLSGESSNWTSVAGSYGYMAPELAYTMRVTDKCDVYSFGVVALEVMMGRHPGELLSSLSEATEVSREQLLKDLLDQRLSPPTRHLTEEVVAVIILALACTRRTPETRPTMCFIAQELSAKAHGWLHEPLRTLTMATLTGFQKQ</sequence>
<gene>
    <name evidence="23" type="ORF">CEPIT_LOCUS32495</name>
</gene>
<dbReference type="EC" id="2.7.11.1" evidence="2"/>
<keyword evidence="5" id="KW-0433">Leucine-rich repeat</keyword>
<evidence type="ECO:0000256" key="16">
    <source>
        <dbReference type="ARBA" id="ARBA00023180"/>
    </source>
</evidence>
<dbReference type="SMART" id="SM00220">
    <property type="entry name" value="S_TKc"/>
    <property type="match status" value="1"/>
</dbReference>
<dbReference type="InterPro" id="IPR000719">
    <property type="entry name" value="Prot_kinase_dom"/>
</dbReference>
<dbReference type="InterPro" id="IPR003591">
    <property type="entry name" value="Leu-rich_rpt_typical-subtyp"/>
</dbReference>
<accession>A0AAV0FC65</accession>
<evidence type="ECO:0000256" key="3">
    <source>
        <dbReference type="ARBA" id="ARBA00022527"/>
    </source>
</evidence>
<dbReference type="GO" id="GO:0051707">
    <property type="term" value="P:response to other organism"/>
    <property type="evidence" value="ECO:0007669"/>
    <property type="project" value="UniProtKB-ARBA"/>
</dbReference>
<evidence type="ECO:0000256" key="13">
    <source>
        <dbReference type="ARBA" id="ARBA00022989"/>
    </source>
</evidence>
<dbReference type="InterPro" id="IPR001611">
    <property type="entry name" value="Leu-rich_rpt"/>
</dbReference>
<keyword evidence="14 20" id="KW-0472">Membrane</keyword>
<dbReference type="FunFam" id="3.80.10.10:FF:000095">
    <property type="entry name" value="LRR receptor-like serine/threonine-protein kinase GSO1"/>
    <property type="match status" value="2"/>
</dbReference>
<dbReference type="Gene3D" id="3.30.200.20">
    <property type="entry name" value="Phosphorylase Kinase, domain 1"/>
    <property type="match status" value="1"/>
</dbReference>
<evidence type="ECO:0000256" key="12">
    <source>
        <dbReference type="ARBA" id="ARBA00022840"/>
    </source>
</evidence>
<protein>
    <recommendedName>
        <fullName evidence="2">non-specific serine/threonine protein kinase</fullName>
        <ecNumber evidence="2">2.7.11.1</ecNumber>
    </recommendedName>
</protein>
<feature type="chain" id="PRO_5043516212" description="non-specific serine/threonine protein kinase" evidence="21">
    <location>
        <begin position="32"/>
        <end position="1206"/>
    </location>
</feature>
<keyword evidence="13 20" id="KW-1133">Transmembrane helix</keyword>
<comment type="catalytic activity">
    <reaction evidence="18">
        <text>L-seryl-[protein] + ATP = O-phospho-L-seryl-[protein] + ADP + H(+)</text>
        <dbReference type="Rhea" id="RHEA:17989"/>
        <dbReference type="Rhea" id="RHEA-COMP:9863"/>
        <dbReference type="Rhea" id="RHEA-COMP:11604"/>
        <dbReference type="ChEBI" id="CHEBI:15378"/>
        <dbReference type="ChEBI" id="CHEBI:29999"/>
        <dbReference type="ChEBI" id="CHEBI:30616"/>
        <dbReference type="ChEBI" id="CHEBI:83421"/>
        <dbReference type="ChEBI" id="CHEBI:456216"/>
        <dbReference type="EC" id="2.7.11.1"/>
    </reaction>
</comment>
<evidence type="ECO:0000256" key="8">
    <source>
        <dbReference type="ARBA" id="ARBA00022729"/>
    </source>
</evidence>
<dbReference type="Gene3D" id="3.80.10.10">
    <property type="entry name" value="Ribonuclease Inhibitor"/>
    <property type="match status" value="6"/>
</dbReference>
<dbReference type="GO" id="GO:0006952">
    <property type="term" value="P:defense response"/>
    <property type="evidence" value="ECO:0007669"/>
    <property type="project" value="UniProtKB-ARBA"/>
</dbReference>
<dbReference type="InterPro" id="IPR017441">
    <property type="entry name" value="Protein_kinase_ATP_BS"/>
</dbReference>